<dbReference type="OrthoDB" id="5130764at2759"/>
<dbReference type="PANTHER" id="PTHR39596:SF3">
    <property type="entry name" value="HETEROKARYON INCOMPATIBILITY DOMAIN-CONTAINING PROTEIN"/>
    <property type="match status" value="1"/>
</dbReference>
<dbReference type="AlphaFoldDB" id="A0A8H5XTC8"/>
<reference evidence="1 2" key="1">
    <citation type="submission" date="2020-05" db="EMBL/GenBank/DDBJ databases">
        <title>Identification and distribution of gene clusters putatively required for synthesis of sphingolipid metabolism inhibitors in phylogenetically diverse species of the filamentous fungus Fusarium.</title>
        <authorList>
            <person name="Kim H.-S."/>
            <person name="Busman M."/>
            <person name="Brown D.W."/>
            <person name="Divon H."/>
            <person name="Uhlig S."/>
            <person name="Proctor R.H."/>
        </authorList>
    </citation>
    <scope>NUCLEOTIDE SEQUENCE [LARGE SCALE GENOMIC DNA]</scope>
    <source>
        <strain evidence="1 2">NRRL 66235</strain>
    </source>
</reference>
<evidence type="ECO:0000313" key="1">
    <source>
        <dbReference type="EMBL" id="KAF5699216.1"/>
    </source>
</evidence>
<evidence type="ECO:0000313" key="2">
    <source>
        <dbReference type="Proteomes" id="UP000544331"/>
    </source>
</evidence>
<proteinExistence type="predicted"/>
<dbReference type="Proteomes" id="UP000544331">
    <property type="component" value="Unassembled WGS sequence"/>
</dbReference>
<protein>
    <submittedName>
        <fullName evidence="1">Het domain-containing protein</fullName>
    </submittedName>
</protein>
<organism evidence="1 2">
    <name type="scientific">Fusarium mundagurra</name>
    <dbReference type="NCBI Taxonomy" id="1567541"/>
    <lineage>
        <taxon>Eukaryota</taxon>
        <taxon>Fungi</taxon>
        <taxon>Dikarya</taxon>
        <taxon>Ascomycota</taxon>
        <taxon>Pezizomycotina</taxon>
        <taxon>Sordariomycetes</taxon>
        <taxon>Hypocreomycetidae</taxon>
        <taxon>Hypocreales</taxon>
        <taxon>Nectriaceae</taxon>
        <taxon>Fusarium</taxon>
        <taxon>Fusarium fujikuroi species complex</taxon>
    </lineage>
</organism>
<dbReference type="PANTHER" id="PTHR39596">
    <property type="match status" value="1"/>
</dbReference>
<sequence length="413" mass="46895">MDHLPQLQNRSGFLVEVPFLEDDRFAYDGMGLEGFPERCNVTFTEPHDLQTCWESSKVFQSWLFFGTLDEIFKVYNIEILRDDFVSRDGNGYAIITTKCLQDYIAAWIVSASREYPGCLDNSKHRATAREVGDKIGSVAGQAVAYGLHLARRNTTPIPSPRQVLYNKRHLWAEGRERARASAARIWRVLDTAGTALREFGPSSRGVDAAVWDSVLMLTTTLQTAAFFIYRSIPLDTQFTFTVPFNTIPARLSPQFFREHGWCPREQKIISDLVEGDHCTLLLCSQLDRHNNLNHSNCNADKCEAYQVNDNTYQHQHHQDCHACDFLGFDGFDSEDTESSKLFETIMCNQSSSRPTPMAVYHDGQLRLVPVSVRQLLGPRFVAISHVWADGLGNPRQNALPRCQLERIQVSDPK</sequence>
<name>A0A8H5XTC8_9HYPO</name>
<accession>A0A8H5XTC8</accession>
<keyword evidence="2" id="KW-1185">Reference proteome</keyword>
<dbReference type="EMBL" id="JAAOAN010000834">
    <property type="protein sequence ID" value="KAF5699216.1"/>
    <property type="molecule type" value="Genomic_DNA"/>
</dbReference>
<gene>
    <name evidence="1" type="ORF">FMUND_14858</name>
</gene>
<comment type="caution">
    <text evidence="1">The sequence shown here is derived from an EMBL/GenBank/DDBJ whole genome shotgun (WGS) entry which is preliminary data.</text>
</comment>